<evidence type="ECO:0000313" key="3">
    <source>
        <dbReference type="Proteomes" id="UP000028981"/>
    </source>
</evidence>
<dbReference type="Pfam" id="PF11902">
    <property type="entry name" value="DUF3422"/>
    <property type="match status" value="1"/>
</dbReference>
<evidence type="ECO:0000256" key="1">
    <source>
        <dbReference type="SAM" id="Phobius"/>
    </source>
</evidence>
<dbReference type="Proteomes" id="UP000028981">
    <property type="component" value="Unassembled WGS sequence"/>
</dbReference>
<protein>
    <recommendedName>
        <fullName evidence="4">Egg lysin</fullName>
    </recommendedName>
</protein>
<dbReference type="RefSeq" id="WP_035085909.1">
    <property type="nucleotide sequence ID" value="NZ_JQGC01000020.1"/>
</dbReference>
<comment type="caution">
    <text evidence="2">The sequence shown here is derived from an EMBL/GenBank/DDBJ whole genome shotgun (WGS) entry which is preliminary data.</text>
</comment>
<gene>
    <name evidence="2" type="ORF">JP75_19265</name>
</gene>
<evidence type="ECO:0000313" key="2">
    <source>
        <dbReference type="EMBL" id="KFL29741.1"/>
    </source>
</evidence>
<dbReference type="EMBL" id="JQGC01000020">
    <property type="protein sequence ID" value="KFL29741.1"/>
    <property type="molecule type" value="Genomic_DNA"/>
</dbReference>
<dbReference type="AlphaFoldDB" id="A0A087LYN8"/>
<proteinExistence type="predicted"/>
<dbReference type="STRING" id="46914.JP75_19265"/>
<keyword evidence="1" id="KW-1133">Transmembrane helix</keyword>
<keyword evidence="1" id="KW-0472">Membrane</keyword>
<keyword evidence="3" id="KW-1185">Reference proteome</keyword>
<organism evidence="2 3">
    <name type="scientific">Devosia riboflavina</name>
    <dbReference type="NCBI Taxonomy" id="46914"/>
    <lineage>
        <taxon>Bacteria</taxon>
        <taxon>Pseudomonadati</taxon>
        <taxon>Pseudomonadota</taxon>
        <taxon>Alphaproteobacteria</taxon>
        <taxon>Hyphomicrobiales</taxon>
        <taxon>Devosiaceae</taxon>
        <taxon>Devosia</taxon>
    </lineage>
</organism>
<evidence type="ECO:0008006" key="4">
    <source>
        <dbReference type="Google" id="ProtNLM"/>
    </source>
</evidence>
<keyword evidence="1" id="KW-0812">Transmembrane</keyword>
<feature type="transmembrane region" description="Helical" evidence="1">
    <location>
        <begin position="360"/>
        <end position="379"/>
    </location>
</feature>
<dbReference type="InterPro" id="IPR021830">
    <property type="entry name" value="DUF3422"/>
</dbReference>
<accession>A0A087LYN8</accession>
<dbReference type="OrthoDB" id="9767470at2"/>
<feature type="transmembrane region" description="Helical" evidence="1">
    <location>
        <begin position="391"/>
        <end position="411"/>
    </location>
</feature>
<sequence length="419" mass="45882">MKPDFIADHQHRAAIEAELHARPVELVGATLRARRLVFAMPPTPDVMRQAIARFREAVAARGVELPEHDGRQFSYRCDDLAITWEFHTEFITVSWLSELTDQENWPPCLCLEALQNGQFVAASRIDVTGGMRVDPALLPGFQLTSLCLAGVADDAGEVATDFVVNQDGFTRLEAACGNLTSFKRSVMVRRLLEVETYRVMALMGLPLARQLSPALRAAEEELTAVTESLGHATDSVQSSLDRLHALSVQTGQLGERMGYRFAASSAYGAVLRNRLSELNEIPRDQGSTLAGYIGDRVEPALATCAAMEKRLHVLSGKIANSIELLNARIGLDMQVQNKAVLDTIASTAESQFRLQRTVEGLSTIAISYYLIGILGYMLAGPLGILHLDKVLILSIAAPAAVMAVWLAMRLVRKRHATHN</sequence>
<reference evidence="2 3" key="1">
    <citation type="submission" date="2014-08" db="EMBL/GenBank/DDBJ databases">
        <authorList>
            <person name="Hassan Y.I."/>
            <person name="Lepp D."/>
            <person name="Zhou T."/>
        </authorList>
    </citation>
    <scope>NUCLEOTIDE SEQUENCE [LARGE SCALE GENOMIC DNA]</scope>
    <source>
        <strain evidence="2 3">IFO13584</strain>
    </source>
</reference>
<name>A0A087LYN8_9HYPH</name>